<keyword evidence="4 7" id="KW-0863">Zinc-finger</keyword>
<comment type="subcellular location">
    <subcellularLocation>
        <location evidence="1">Nucleus</location>
    </subcellularLocation>
</comment>
<sequence>MHLQSLDSKIQIQYTATATKVVMGRTCWECADWKSCSQFSSNQWRKGDGASRCRDCIHGGGGAYAGYCYAATFQCGECSRTFNSQNELNMHQQVHRPRNIACPVCGDVRFRSGANAVQHVESGFCTGCRGQGNARQQIHRFATAQTSLRRFVAGGQQMLTNGNDYNNNSIPDFPYQCPPCSKSFRQLSQLLQHNDQKHNQHNMIGY</sequence>
<dbReference type="InterPro" id="IPR036236">
    <property type="entry name" value="Znf_C2H2_sf"/>
</dbReference>
<dbReference type="Proteomes" id="UP000095751">
    <property type="component" value="Unassembled WGS sequence"/>
</dbReference>
<evidence type="ECO:0000256" key="2">
    <source>
        <dbReference type="ARBA" id="ARBA00022723"/>
    </source>
</evidence>
<dbReference type="SMART" id="SM00355">
    <property type="entry name" value="ZnF_C2H2"/>
    <property type="match status" value="2"/>
</dbReference>
<name>A0A1E7EMZ4_9STRA</name>
<feature type="domain" description="C2H2-type" evidence="8">
    <location>
        <begin position="175"/>
        <end position="203"/>
    </location>
</feature>
<dbReference type="SUPFAM" id="SSF57667">
    <property type="entry name" value="beta-beta-alpha zinc fingers"/>
    <property type="match status" value="2"/>
</dbReference>
<keyword evidence="3" id="KW-0677">Repeat</keyword>
<dbReference type="PROSITE" id="PS50157">
    <property type="entry name" value="ZINC_FINGER_C2H2_2"/>
    <property type="match status" value="2"/>
</dbReference>
<evidence type="ECO:0000313" key="10">
    <source>
        <dbReference type="Proteomes" id="UP000095751"/>
    </source>
</evidence>
<keyword evidence="10" id="KW-1185">Reference proteome</keyword>
<dbReference type="InterPro" id="IPR013087">
    <property type="entry name" value="Znf_C2H2_type"/>
</dbReference>
<evidence type="ECO:0000256" key="5">
    <source>
        <dbReference type="ARBA" id="ARBA00022833"/>
    </source>
</evidence>
<dbReference type="InterPro" id="IPR050888">
    <property type="entry name" value="ZnF_C2H2-type_TF"/>
</dbReference>
<keyword evidence="6" id="KW-0539">Nucleus</keyword>
<dbReference type="PANTHER" id="PTHR24406">
    <property type="entry name" value="TRANSCRIPTIONAL REPRESSOR CTCFL-RELATED"/>
    <property type="match status" value="1"/>
</dbReference>
<gene>
    <name evidence="9" type="ORF">FRACYDRAFT_251112</name>
</gene>
<evidence type="ECO:0000259" key="8">
    <source>
        <dbReference type="PROSITE" id="PS50157"/>
    </source>
</evidence>
<dbReference type="PROSITE" id="PS00028">
    <property type="entry name" value="ZINC_FINGER_C2H2_1"/>
    <property type="match status" value="2"/>
</dbReference>
<evidence type="ECO:0000256" key="6">
    <source>
        <dbReference type="ARBA" id="ARBA00023242"/>
    </source>
</evidence>
<dbReference type="AlphaFoldDB" id="A0A1E7EMZ4"/>
<evidence type="ECO:0000256" key="3">
    <source>
        <dbReference type="ARBA" id="ARBA00022737"/>
    </source>
</evidence>
<dbReference type="GO" id="GO:0008270">
    <property type="term" value="F:zinc ion binding"/>
    <property type="evidence" value="ECO:0007669"/>
    <property type="project" value="UniProtKB-KW"/>
</dbReference>
<evidence type="ECO:0000256" key="7">
    <source>
        <dbReference type="PROSITE-ProRule" id="PRU00042"/>
    </source>
</evidence>
<accession>A0A1E7EMZ4</accession>
<protein>
    <recommendedName>
        <fullName evidence="8">C2H2-type domain-containing protein</fullName>
    </recommendedName>
</protein>
<evidence type="ECO:0000256" key="1">
    <source>
        <dbReference type="ARBA" id="ARBA00004123"/>
    </source>
</evidence>
<dbReference type="GO" id="GO:0005634">
    <property type="term" value="C:nucleus"/>
    <property type="evidence" value="ECO:0007669"/>
    <property type="project" value="UniProtKB-SubCell"/>
</dbReference>
<feature type="domain" description="C2H2-type" evidence="8">
    <location>
        <begin position="73"/>
        <end position="100"/>
    </location>
</feature>
<dbReference type="KEGG" id="fcy:FRACYDRAFT_251112"/>
<dbReference type="OrthoDB" id="9439903at2759"/>
<reference evidence="9 10" key="1">
    <citation type="submission" date="2016-09" db="EMBL/GenBank/DDBJ databases">
        <title>Extensive genetic diversity and differential bi-allelic expression allows diatom success in the polar Southern Ocean.</title>
        <authorList>
            <consortium name="DOE Joint Genome Institute"/>
            <person name="Mock T."/>
            <person name="Otillar R.P."/>
            <person name="Strauss J."/>
            <person name="Dupont C."/>
            <person name="Frickenhaus S."/>
            <person name="Maumus F."/>
            <person name="Mcmullan M."/>
            <person name="Sanges R."/>
            <person name="Schmutz J."/>
            <person name="Toseland A."/>
            <person name="Valas R."/>
            <person name="Veluchamy A."/>
            <person name="Ward B.J."/>
            <person name="Allen A."/>
            <person name="Barry K."/>
            <person name="Falciatore A."/>
            <person name="Ferrante M."/>
            <person name="Fortunato A.E."/>
            <person name="Gloeckner G."/>
            <person name="Gruber A."/>
            <person name="Hipkin R."/>
            <person name="Janech M."/>
            <person name="Kroth P."/>
            <person name="Leese F."/>
            <person name="Lindquist E."/>
            <person name="Lyon B.R."/>
            <person name="Martin J."/>
            <person name="Mayer C."/>
            <person name="Parker M."/>
            <person name="Quesneville H."/>
            <person name="Raymond J."/>
            <person name="Uhlig C."/>
            <person name="Valentin K.U."/>
            <person name="Worden A.Z."/>
            <person name="Armbrust E.V."/>
            <person name="Bowler C."/>
            <person name="Green B."/>
            <person name="Moulton V."/>
            <person name="Van Oosterhout C."/>
            <person name="Grigoriev I."/>
        </authorList>
    </citation>
    <scope>NUCLEOTIDE SEQUENCE [LARGE SCALE GENOMIC DNA]</scope>
    <source>
        <strain evidence="9 10">CCMP1102</strain>
    </source>
</reference>
<dbReference type="Pfam" id="PF00096">
    <property type="entry name" value="zf-C2H2"/>
    <property type="match status" value="2"/>
</dbReference>
<evidence type="ECO:0000313" key="9">
    <source>
        <dbReference type="EMBL" id="OEU07308.1"/>
    </source>
</evidence>
<proteinExistence type="predicted"/>
<organism evidence="9 10">
    <name type="scientific">Fragilariopsis cylindrus CCMP1102</name>
    <dbReference type="NCBI Taxonomy" id="635003"/>
    <lineage>
        <taxon>Eukaryota</taxon>
        <taxon>Sar</taxon>
        <taxon>Stramenopiles</taxon>
        <taxon>Ochrophyta</taxon>
        <taxon>Bacillariophyta</taxon>
        <taxon>Bacillariophyceae</taxon>
        <taxon>Bacillariophycidae</taxon>
        <taxon>Bacillariales</taxon>
        <taxon>Bacillariaceae</taxon>
        <taxon>Fragilariopsis</taxon>
    </lineage>
</organism>
<evidence type="ECO:0000256" key="4">
    <source>
        <dbReference type="ARBA" id="ARBA00022771"/>
    </source>
</evidence>
<keyword evidence="2" id="KW-0479">Metal-binding</keyword>
<dbReference type="EMBL" id="KV784386">
    <property type="protein sequence ID" value="OEU07308.1"/>
    <property type="molecule type" value="Genomic_DNA"/>
</dbReference>
<dbReference type="Gene3D" id="3.30.160.60">
    <property type="entry name" value="Classic Zinc Finger"/>
    <property type="match status" value="2"/>
</dbReference>
<dbReference type="InParanoid" id="A0A1E7EMZ4"/>
<keyword evidence="5" id="KW-0862">Zinc</keyword>